<protein>
    <recommendedName>
        <fullName evidence="3">Lipoprotein</fullName>
    </recommendedName>
</protein>
<proteinExistence type="predicted"/>
<organism evidence="1 2">
    <name type="scientific">Lysobacter helvus</name>
    <dbReference type="NCBI Taxonomy" id="2675059"/>
    <lineage>
        <taxon>Bacteria</taxon>
        <taxon>Pseudomonadati</taxon>
        <taxon>Pseudomonadota</taxon>
        <taxon>Gammaproteobacteria</taxon>
        <taxon>Lysobacterales</taxon>
        <taxon>Lysobacteraceae</taxon>
        <taxon>Lysobacter</taxon>
    </lineage>
</organism>
<evidence type="ECO:0000313" key="2">
    <source>
        <dbReference type="Proteomes" id="UP000680514"/>
    </source>
</evidence>
<name>A0ABM7QGN0_9GAMM</name>
<reference evidence="1 2" key="1">
    <citation type="submission" date="2021-03" db="EMBL/GenBank/DDBJ databases">
        <title>Complete Genome Sequences of Two Lysobacter Strains Isolated from Sea Water (Lysobacter caseinilyticus) and Soil (Lysobacter helvus) in South Korea.</title>
        <authorList>
            <person name="Watanabe Y."/>
            <person name="Arakawa K."/>
        </authorList>
    </citation>
    <scope>NUCLEOTIDE SEQUENCE [LARGE SCALE GENOMIC DNA]</scope>
    <source>
        <strain evidence="1 2">D10</strain>
    </source>
</reference>
<dbReference type="Proteomes" id="UP000680514">
    <property type="component" value="Chromosome"/>
</dbReference>
<evidence type="ECO:0008006" key="3">
    <source>
        <dbReference type="Google" id="ProtNLM"/>
    </source>
</evidence>
<sequence>MRTGIPLSLSLSLCTLLAVSCSGGGAHEAQALVEAAEASVQYAVRDKVDLRTYQLKSVHEFGNGNSDLWVYGVPRFPYELAVAQRLKGKRYWQACYTHRNPEMAAAMYCYFLDRQDLTLLAIYRVK</sequence>
<dbReference type="EMBL" id="AP024546">
    <property type="protein sequence ID" value="BCT96752.1"/>
    <property type="molecule type" value="Genomic_DNA"/>
</dbReference>
<accession>A0ABM7QGN0</accession>
<keyword evidence="2" id="KW-1185">Reference proteome</keyword>
<dbReference type="RefSeq" id="WP_213434509.1">
    <property type="nucleotide sequence ID" value="NZ_AP024546.1"/>
</dbReference>
<gene>
    <name evidence="1" type="ORF">LYSHEL_26230</name>
</gene>
<dbReference type="PROSITE" id="PS51257">
    <property type="entry name" value="PROKAR_LIPOPROTEIN"/>
    <property type="match status" value="1"/>
</dbReference>
<evidence type="ECO:0000313" key="1">
    <source>
        <dbReference type="EMBL" id="BCT96752.1"/>
    </source>
</evidence>